<feature type="compositionally biased region" description="Polar residues" evidence="7">
    <location>
        <begin position="1737"/>
        <end position="1746"/>
    </location>
</feature>
<proteinExistence type="predicted"/>
<feature type="compositionally biased region" description="Pro residues" evidence="7">
    <location>
        <begin position="1704"/>
        <end position="1717"/>
    </location>
</feature>
<evidence type="ECO:0000256" key="8">
    <source>
        <dbReference type="SAM" id="Phobius"/>
    </source>
</evidence>
<evidence type="ECO:0000256" key="7">
    <source>
        <dbReference type="SAM" id="MobiDB-lite"/>
    </source>
</evidence>
<evidence type="ECO:0000256" key="3">
    <source>
        <dbReference type="ARBA" id="ARBA00022729"/>
    </source>
</evidence>
<keyword evidence="1" id="KW-0134">Cell wall</keyword>
<dbReference type="NCBIfam" id="TIGR01167">
    <property type="entry name" value="LPXTG_anchor"/>
    <property type="match status" value="1"/>
</dbReference>
<keyword evidence="5" id="KW-0572">Peptidoglycan-anchor</keyword>
<feature type="region of interest" description="Disordered" evidence="7">
    <location>
        <begin position="55"/>
        <end position="82"/>
    </location>
</feature>
<evidence type="ECO:0000313" key="11">
    <source>
        <dbReference type="EMBL" id="CYV19309.1"/>
    </source>
</evidence>
<keyword evidence="2" id="KW-0964">Secreted</keyword>
<feature type="signal peptide" evidence="9">
    <location>
        <begin position="1"/>
        <end position="42"/>
    </location>
</feature>
<accession>A0A116LZB0</accession>
<keyword evidence="8" id="KW-0812">Transmembrane</keyword>
<name>A0A116LZB0_STRSU</name>
<dbReference type="Gene3D" id="3.10.20.320">
    <property type="entry name" value="Putative peptidoglycan bound protein (lpxtg motif)"/>
    <property type="match status" value="3"/>
</dbReference>
<dbReference type="Pfam" id="PF00746">
    <property type="entry name" value="Gram_pos_anchor"/>
    <property type="match status" value="1"/>
</dbReference>
<dbReference type="Pfam" id="PF04650">
    <property type="entry name" value="YSIRK_signal"/>
    <property type="match status" value="1"/>
</dbReference>
<feature type="region of interest" description="Disordered" evidence="7">
    <location>
        <begin position="944"/>
        <end position="966"/>
    </location>
</feature>
<keyword evidence="8" id="KW-1133">Transmembrane helix</keyword>
<sequence length="1770" mass="190214">MHHSRRKSFDWYGLKQHFSIRKYHFGAASVLLGMSLVMGAGAQTVKAEETVTTPEYMSVASSTSATESTTSGASTETATSSSSERTVEIGYIVKYATEEGTLVNASVETVSVTTAETIAKATVSVTAVVPEGYELASGQSVTVSQEVTENGENIVTVKVVKKAEEKAATSETTTTASTETATAKSTEGAATTPATVSGAVKTPATVEEAKIVLEQVTSEAEVLANESERLVAASDSDNTALKASAAATKLTATEATAVLNDSTTTLEAVNAQITAVRTSVEALALELRKFLGTDFIQVALTTTTDMNDATNKLGYWTEYVTVNNKEEATSTATITSGQQDFPAGYLGDPTEGRVTFAILSLSSQVDSKYQPLSSDGSFNNRLGTQYYIVLSVNEDSANGDGVYLNVFDKATNAIALDLNRNPMAEIYIPVGTSNVALTALNDIAKTSEKTYATSGPGVKYNFRASLTQTILKSASGASTAVRSFQLLSGVGGDALQDIVFNQLTGLTASYNDYSGPAPVYAPRQNTYYYLAATDLRDEELLATYTHVGGIQGQIYTIPGAADFDNYELIKSPTITSGTLSASYIPGTSQIRWYQTSLQSKIFYVTETDGTGRWFQFIINPDHADFLKNYETYKAMSETDLAAIGEEVFRLQERASIVANFESEVAKINASTTLSDSEKNVQIQVLRETASAALNTSDDKFLMSFVTKEIAPLAFNTEGDAVTGLETWSYTSSKYKFSANNNTTDDLSAYLGEIAGSTADKGAWYPGKSAISTVFDKEGNKVKDSAGKDVAIMGHILSMPNSNPANQSDKAYYYAEKGGLKVYYVDIEGTVIKDENFVMPHENTDTPYNTDTEEVKPETITYKGEVYYYKEIDMISDNSLVPASQNTETEKRTIEKIDQETGVIKQDTLKELTYVYEKAGNVNINYVDTEGVPLSNKVIDVENGKPGSDYNTAQNKSEKPDTITTDDGTVYHLVPAGDYPVGNVSDNNNLTSVGNGKATGIDPVTGKVVAGETKEITYVYQKAGSVNVNYVDTKGDVIKDKVADEVNKPAGTDYDTVVDNKPEKITTEDGKVYYLAPAATYEVGKVSEDNNLTEVGNNTATGIDPVTGKVVAGETKEITYVYQKAGSVNVNYVDTKGNVIKDKVADEVNEPAGTDYDTVVDNKPEKITTEDGKVYYLAPAATYEVGKVSEDNNLTEVGNNTATGIEPITGKVVAGETKEITYVYQKAGNVNVNYVDTEGNVLKDKVADVVNGKPDSDYDTVLDNKLAEILYNGNLYKLVPAGTYNVGTVAKDNNLTTVGNGKATGIDPVTGKVVAGETKEITYVYQLVTGNVVITYVDTEGNPLKSEVKDTTNEPVGESYNTKEDENEYPSTIEKDGDKYYRVEAGNHTVGNTTEDGHLVSSDDPKGTVEEGTKTVTYVYQKAGNVNVNYVDTEGNVLKDKVADVVNGKPDSDYDTVLDNKLAEILYNGNLYKLVPAGSYKVGVVGANNNLTEVGNGKATGIDPVTGKVVAGETKEITYVYQLVTGNVVITYVDTEGNPLKSEVKDTTNEPVGESYNTKEDENEYPSTIEKDGDKYYRVEKGEYKVGETTEDGHLVSSDKPAGTVEEGTKTVTYVYEKVTGSVVARYVIEGTETEIADDKTVKPKETPVDEVYGDTSPLIIEKNGKKYILVRTRTNEGDAPENGVVVEGEQVITYEYKELEENPTPVPPTPRPNPGRPGTPVTPAKPATPTADKAKQLPNTGEASSSAGVLGVAMLVAAIVLAGKRRRNED</sequence>
<feature type="region of interest" description="Disordered" evidence="7">
    <location>
        <begin position="1540"/>
        <end position="1565"/>
    </location>
</feature>
<dbReference type="EMBL" id="FIHM01000005">
    <property type="protein sequence ID" value="CYV19309.1"/>
    <property type="molecule type" value="Genomic_DNA"/>
</dbReference>
<evidence type="ECO:0000256" key="6">
    <source>
        <dbReference type="SAM" id="Coils"/>
    </source>
</evidence>
<evidence type="ECO:0000256" key="5">
    <source>
        <dbReference type="ARBA" id="ARBA00023088"/>
    </source>
</evidence>
<feature type="transmembrane region" description="Helical" evidence="8">
    <location>
        <begin position="1743"/>
        <end position="1763"/>
    </location>
</feature>
<keyword evidence="6" id="KW-0175">Coiled coil</keyword>
<dbReference type="InterPro" id="IPR009459">
    <property type="entry name" value="MucBP_dom"/>
</dbReference>
<evidence type="ECO:0000256" key="2">
    <source>
        <dbReference type="ARBA" id="ARBA00022525"/>
    </source>
</evidence>
<dbReference type="PROSITE" id="PS50847">
    <property type="entry name" value="GRAM_POS_ANCHORING"/>
    <property type="match status" value="1"/>
</dbReference>
<feature type="region of interest" description="Disordered" evidence="7">
    <location>
        <begin position="1698"/>
        <end position="1746"/>
    </location>
</feature>
<dbReference type="RefSeq" id="WP_052834944.1">
    <property type="nucleotide sequence ID" value="NZ_CEHM01000021.1"/>
</dbReference>
<feature type="compositionally biased region" description="Basic and acidic residues" evidence="7">
    <location>
        <begin position="1394"/>
        <end position="1408"/>
    </location>
</feature>
<feature type="region of interest" description="Disordered" evidence="7">
    <location>
        <begin position="1344"/>
        <end position="1372"/>
    </location>
</feature>
<organism evidence="11 12">
    <name type="scientific">Streptococcus suis</name>
    <dbReference type="NCBI Taxonomy" id="1307"/>
    <lineage>
        <taxon>Bacteria</taxon>
        <taxon>Bacillati</taxon>
        <taxon>Bacillota</taxon>
        <taxon>Bacilli</taxon>
        <taxon>Lactobacillales</taxon>
        <taxon>Streptococcaceae</taxon>
        <taxon>Streptococcus</taxon>
    </lineage>
</organism>
<dbReference type="NCBIfam" id="TIGR01168">
    <property type="entry name" value="YSIRK_signal"/>
    <property type="match status" value="1"/>
</dbReference>
<evidence type="ECO:0000256" key="4">
    <source>
        <dbReference type="ARBA" id="ARBA00022737"/>
    </source>
</evidence>
<evidence type="ECO:0000256" key="1">
    <source>
        <dbReference type="ARBA" id="ARBA00022512"/>
    </source>
</evidence>
<evidence type="ECO:0000313" key="12">
    <source>
        <dbReference type="Proteomes" id="UP000074850"/>
    </source>
</evidence>
<feature type="chain" id="PRO_5039230001" evidence="9">
    <location>
        <begin position="43"/>
        <end position="1770"/>
    </location>
</feature>
<evidence type="ECO:0000256" key="9">
    <source>
        <dbReference type="SAM" id="SignalP"/>
    </source>
</evidence>
<feature type="compositionally biased region" description="Low complexity" evidence="7">
    <location>
        <begin position="58"/>
        <end position="82"/>
    </location>
</feature>
<keyword evidence="4" id="KW-0677">Repeat</keyword>
<dbReference type="Proteomes" id="UP000074850">
    <property type="component" value="Unassembled WGS sequence"/>
</dbReference>
<feature type="coiled-coil region" evidence="6">
    <location>
        <begin position="206"/>
        <end position="233"/>
    </location>
</feature>
<gene>
    <name evidence="11" type="ORF">ERS132426_00492</name>
</gene>
<feature type="compositionally biased region" description="Low complexity" evidence="7">
    <location>
        <begin position="1718"/>
        <end position="1731"/>
    </location>
</feature>
<feature type="domain" description="Gram-positive cocci surface proteins LPxTG" evidence="10">
    <location>
        <begin position="1737"/>
        <end position="1770"/>
    </location>
</feature>
<reference evidence="11 12" key="1">
    <citation type="submission" date="2016-02" db="EMBL/GenBank/DDBJ databases">
        <authorList>
            <consortium name="Pathogen Informatics"/>
        </authorList>
    </citation>
    <scope>NUCLEOTIDE SEQUENCE [LARGE SCALE GENOMIC DNA]</scope>
    <source>
        <strain evidence="11 12">LSS64</strain>
    </source>
</reference>
<feature type="region of interest" description="Disordered" evidence="7">
    <location>
        <begin position="1387"/>
        <end position="1408"/>
    </location>
</feature>
<keyword evidence="8" id="KW-0472">Membrane</keyword>
<evidence type="ECO:0000259" key="10">
    <source>
        <dbReference type="PROSITE" id="PS50847"/>
    </source>
</evidence>
<protein>
    <submittedName>
        <fullName evidence="11">Muramidase-released protein</fullName>
    </submittedName>
</protein>
<dbReference type="InterPro" id="IPR005877">
    <property type="entry name" value="YSIRK_signal_dom"/>
</dbReference>
<feature type="compositionally biased region" description="Low complexity" evidence="7">
    <location>
        <begin position="169"/>
        <end position="190"/>
    </location>
</feature>
<keyword evidence="3 9" id="KW-0732">Signal</keyword>
<dbReference type="InterPro" id="IPR019931">
    <property type="entry name" value="LPXTG_anchor"/>
</dbReference>
<dbReference type="Pfam" id="PF06458">
    <property type="entry name" value="MucBP"/>
    <property type="match status" value="8"/>
</dbReference>
<feature type="region of interest" description="Disordered" evidence="7">
    <location>
        <begin position="164"/>
        <end position="190"/>
    </location>
</feature>